<feature type="domain" description="Cupin type-2" evidence="2">
    <location>
        <begin position="33"/>
        <end position="99"/>
    </location>
</feature>
<evidence type="ECO:0000313" key="3">
    <source>
        <dbReference type="EMBL" id="BDG61618.1"/>
    </source>
</evidence>
<evidence type="ECO:0000259" key="2">
    <source>
        <dbReference type="Pfam" id="PF07883"/>
    </source>
</evidence>
<dbReference type="RefSeq" id="WP_264842253.1">
    <property type="nucleotide sequence ID" value="NZ_AP025628.1"/>
</dbReference>
<dbReference type="InterPro" id="IPR051610">
    <property type="entry name" value="GPI/OXD"/>
</dbReference>
<evidence type="ECO:0000256" key="1">
    <source>
        <dbReference type="ARBA" id="ARBA00022723"/>
    </source>
</evidence>
<name>A0AA35CNF4_9FIRM</name>
<dbReference type="GO" id="GO:0046872">
    <property type="term" value="F:metal ion binding"/>
    <property type="evidence" value="ECO:0007669"/>
    <property type="project" value="UniProtKB-KW"/>
</dbReference>
<sequence>MPFADSRAARRFDPDKYQKVTLLATERSAVDVYCLLPGQSQRLHTHAETDKYYVILEGEARVRIGEEERVLGPGWAALAGPGVPHAIANDGPGPAVVLVFQAPKAYG</sequence>
<dbReference type="SUPFAM" id="SSF51182">
    <property type="entry name" value="RmlC-like cupins"/>
    <property type="match status" value="1"/>
</dbReference>
<keyword evidence="4" id="KW-1185">Reference proteome</keyword>
<reference evidence="3" key="1">
    <citation type="submission" date="2022-03" db="EMBL/GenBank/DDBJ databases">
        <title>Complete genome sequence of Caldinitratiruptor microaerophilus.</title>
        <authorList>
            <person name="Mukaiyama R."/>
            <person name="Nishiyama T."/>
            <person name="Ueda K."/>
        </authorList>
    </citation>
    <scope>NUCLEOTIDE SEQUENCE</scope>
    <source>
        <strain evidence="3">JCM 16183</strain>
    </source>
</reference>
<dbReference type="InterPro" id="IPR014710">
    <property type="entry name" value="RmlC-like_jellyroll"/>
</dbReference>
<dbReference type="Gene3D" id="2.60.120.10">
    <property type="entry name" value="Jelly Rolls"/>
    <property type="match status" value="1"/>
</dbReference>
<dbReference type="InterPro" id="IPR011051">
    <property type="entry name" value="RmlC_Cupin_sf"/>
</dbReference>
<evidence type="ECO:0000313" key="4">
    <source>
        <dbReference type="Proteomes" id="UP001163687"/>
    </source>
</evidence>
<organism evidence="3 4">
    <name type="scientific">Caldinitratiruptor microaerophilus</name>
    <dbReference type="NCBI Taxonomy" id="671077"/>
    <lineage>
        <taxon>Bacteria</taxon>
        <taxon>Bacillati</taxon>
        <taxon>Bacillota</taxon>
        <taxon>Clostridia</taxon>
        <taxon>Eubacteriales</taxon>
        <taxon>Symbiobacteriaceae</taxon>
        <taxon>Caldinitratiruptor</taxon>
    </lineage>
</organism>
<dbReference type="EMBL" id="AP025628">
    <property type="protein sequence ID" value="BDG61618.1"/>
    <property type="molecule type" value="Genomic_DNA"/>
</dbReference>
<keyword evidence="1" id="KW-0479">Metal-binding</keyword>
<dbReference type="CDD" id="cd06122">
    <property type="entry name" value="cupin_TTHA0104"/>
    <property type="match status" value="1"/>
</dbReference>
<accession>A0AA35CNF4</accession>
<dbReference type="PANTHER" id="PTHR35848">
    <property type="entry name" value="OXALATE-BINDING PROTEIN"/>
    <property type="match status" value="1"/>
</dbReference>
<gene>
    <name evidence="3" type="ORF">caldi_27080</name>
</gene>
<protein>
    <submittedName>
        <fullName evidence="3">Cupin</fullName>
    </submittedName>
</protein>
<dbReference type="KEGG" id="cmic:caldi_27080"/>
<dbReference type="Pfam" id="PF07883">
    <property type="entry name" value="Cupin_2"/>
    <property type="match status" value="1"/>
</dbReference>
<dbReference type="InterPro" id="IPR013096">
    <property type="entry name" value="Cupin_2"/>
</dbReference>
<dbReference type="AlphaFoldDB" id="A0AA35CNF4"/>
<proteinExistence type="predicted"/>
<dbReference type="Proteomes" id="UP001163687">
    <property type="component" value="Chromosome"/>
</dbReference>